<protein>
    <submittedName>
        <fullName evidence="1">Uncharacterized protein</fullName>
    </submittedName>
</protein>
<evidence type="ECO:0000313" key="2">
    <source>
        <dbReference type="Proteomes" id="UP000640509"/>
    </source>
</evidence>
<sequence>MLDLLASTYAKRDDLGCDASAVIHDFGGPIQKRDPIHVAIRGTGFVLFLGLIRSVPL</sequence>
<dbReference type="Proteomes" id="UP000640509">
    <property type="component" value="Unassembled WGS sequence"/>
</dbReference>
<reference evidence="2" key="1">
    <citation type="journal article" date="2019" name="Int. J. Syst. Evol. Microbiol.">
        <title>The Global Catalogue of Microorganisms (GCM) 10K type strain sequencing project: providing services to taxonomists for standard genome sequencing and annotation.</title>
        <authorList>
            <consortium name="The Broad Institute Genomics Platform"/>
            <consortium name="The Broad Institute Genome Sequencing Center for Infectious Disease"/>
            <person name="Wu L."/>
            <person name="Ma J."/>
        </authorList>
    </citation>
    <scope>NUCLEOTIDE SEQUENCE [LARGE SCALE GENOMIC DNA]</scope>
    <source>
        <strain evidence="2">CGMCC 1.15419</strain>
    </source>
</reference>
<keyword evidence="2" id="KW-1185">Reference proteome</keyword>
<organism evidence="1 2">
    <name type="scientific">Paracoccus acridae</name>
    <dbReference type="NCBI Taxonomy" id="1795310"/>
    <lineage>
        <taxon>Bacteria</taxon>
        <taxon>Pseudomonadati</taxon>
        <taxon>Pseudomonadota</taxon>
        <taxon>Alphaproteobacteria</taxon>
        <taxon>Rhodobacterales</taxon>
        <taxon>Paracoccaceae</taxon>
        <taxon>Paracoccus</taxon>
    </lineage>
</organism>
<comment type="caution">
    <text evidence="1">The sequence shown here is derived from an EMBL/GenBank/DDBJ whole genome shotgun (WGS) entry which is preliminary data.</text>
</comment>
<dbReference type="RefSeq" id="WP_188716111.1">
    <property type="nucleotide sequence ID" value="NZ_BMIV01000013.1"/>
</dbReference>
<dbReference type="EMBL" id="BMIV01000013">
    <property type="protein sequence ID" value="GGF75487.1"/>
    <property type="molecule type" value="Genomic_DNA"/>
</dbReference>
<evidence type="ECO:0000313" key="1">
    <source>
        <dbReference type="EMBL" id="GGF75487.1"/>
    </source>
</evidence>
<name>A0ABQ1VKG6_9RHOB</name>
<accession>A0ABQ1VKG6</accession>
<gene>
    <name evidence="1" type="ORF">GCM10011402_30290</name>
</gene>
<proteinExistence type="predicted"/>